<protein>
    <submittedName>
        <fullName evidence="1">Uncharacterized protein</fullName>
    </submittedName>
</protein>
<reference evidence="1" key="1">
    <citation type="journal article" date="2019" name="Sci. Rep.">
        <title>Draft genome of Tanacetum cinerariifolium, the natural source of mosquito coil.</title>
        <authorList>
            <person name="Yamashiro T."/>
            <person name="Shiraishi A."/>
            <person name="Satake H."/>
            <person name="Nakayama K."/>
        </authorList>
    </citation>
    <scope>NUCLEOTIDE SEQUENCE</scope>
</reference>
<dbReference type="EMBL" id="BKCJ010599085">
    <property type="protein sequence ID" value="GFB31092.1"/>
    <property type="molecule type" value="Genomic_DNA"/>
</dbReference>
<organism evidence="1">
    <name type="scientific">Tanacetum cinerariifolium</name>
    <name type="common">Dalmatian daisy</name>
    <name type="synonym">Chrysanthemum cinerariifolium</name>
    <dbReference type="NCBI Taxonomy" id="118510"/>
    <lineage>
        <taxon>Eukaryota</taxon>
        <taxon>Viridiplantae</taxon>
        <taxon>Streptophyta</taxon>
        <taxon>Embryophyta</taxon>
        <taxon>Tracheophyta</taxon>
        <taxon>Spermatophyta</taxon>
        <taxon>Magnoliopsida</taxon>
        <taxon>eudicotyledons</taxon>
        <taxon>Gunneridae</taxon>
        <taxon>Pentapetalae</taxon>
        <taxon>asterids</taxon>
        <taxon>campanulids</taxon>
        <taxon>Asterales</taxon>
        <taxon>Asteraceae</taxon>
        <taxon>Asteroideae</taxon>
        <taxon>Anthemideae</taxon>
        <taxon>Anthemidinae</taxon>
        <taxon>Tanacetum</taxon>
    </lineage>
</organism>
<gene>
    <name evidence="1" type="ORF">Tci_703063</name>
</gene>
<proteinExistence type="predicted"/>
<name>A0A699L8J8_TANCI</name>
<sequence>HPSSRAAVSVKTARPINTAYPRSTVNDAKPSSNVFHKLHSPVRRTFNQRIAPQHSDLKETVNIAKGNPEYTLQDQEIFNSGCSRHMTGNKSFLTDYQEIENDHTCVACQKEKQHRASLLLVEVTTVEVTADDEERRR</sequence>
<feature type="non-terminal residue" evidence="1">
    <location>
        <position position="1"/>
    </location>
</feature>
<accession>A0A699L8J8</accession>
<evidence type="ECO:0000313" key="1">
    <source>
        <dbReference type="EMBL" id="GFB31092.1"/>
    </source>
</evidence>
<dbReference type="AlphaFoldDB" id="A0A699L8J8"/>
<comment type="caution">
    <text evidence="1">The sequence shown here is derived from an EMBL/GenBank/DDBJ whole genome shotgun (WGS) entry which is preliminary data.</text>
</comment>